<dbReference type="EMBL" id="BDGU01000110">
    <property type="protein sequence ID" value="GAW02668.1"/>
    <property type="molecule type" value="Genomic_DNA"/>
</dbReference>
<dbReference type="Proteomes" id="UP000188533">
    <property type="component" value="Unassembled WGS sequence"/>
</dbReference>
<proteinExistence type="predicted"/>
<name>A0A1Q3E618_LENED</name>
<comment type="caution">
    <text evidence="1">The sequence shown here is derived from an EMBL/GenBank/DDBJ whole genome shotgun (WGS) entry which is preliminary data.</text>
</comment>
<gene>
    <name evidence="1" type="ORF">LENED_004335</name>
</gene>
<evidence type="ECO:0000313" key="2">
    <source>
        <dbReference type="Proteomes" id="UP000188533"/>
    </source>
</evidence>
<evidence type="ECO:0000313" key="1">
    <source>
        <dbReference type="EMBL" id="GAW02668.1"/>
    </source>
</evidence>
<dbReference type="AlphaFoldDB" id="A0A1Q3E618"/>
<reference evidence="1 2" key="2">
    <citation type="submission" date="2017-02" db="EMBL/GenBank/DDBJ databases">
        <title>A genome survey and senescence transcriptome analysis in Lentinula edodes.</title>
        <authorList>
            <person name="Sakamoto Y."/>
            <person name="Nakade K."/>
            <person name="Sato S."/>
            <person name="Yoshida Y."/>
            <person name="Miyazaki K."/>
            <person name="Natsume S."/>
            <person name="Konno N."/>
        </authorList>
    </citation>
    <scope>NUCLEOTIDE SEQUENCE [LARGE SCALE GENOMIC DNA]</scope>
    <source>
        <strain evidence="1 2">NBRC 111202</strain>
    </source>
</reference>
<keyword evidence="2" id="KW-1185">Reference proteome</keyword>
<sequence length="82" mass="8982">MAPITSGQTSELIGKPLRVAQELVPYNQVSGAAEQDRALARSLLKPLFYSASTPEVIHTSVIWRSPIQSPISIYPHSNLKPQ</sequence>
<protein>
    <submittedName>
        <fullName evidence="1">Uncharacterized protein</fullName>
    </submittedName>
</protein>
<reference evidence="1 2" key="1">
    <citation type="submission" date="2016-08" db="EMBL/GenBank/DDBJ databases">
        <authorList>
            <consortium name="Lentinula edodes genome sequencing consortium"/>
            <person name="Sakamoto Y."/>
            <person name="Nakade K."/>
            <person name="Sato S."/>
            <person name="Yoshida Y."/>
            <person name="Miyazaki K."/>
            <person name="Natsume S."/>
            <person name="Konno N."/>
        </authorList>
    </citation>
    <scope>NUCLEOTIDE SEQUENCE [LARGE SCALE GENOMIC DNA]</scope>
    <source>
        <strain evidence="1 2">NBRC 111202</strain>
    </source>
</reference>
<organism evidence="1 2">
    <name type="scientific">Lentinula edodes</name>
    <name type="common">Shiitake mushroom</name>
    <name type="synonym">Lentinus edodes</name>
    <dbReference type="NCBI Taxonomy" id="5353"/>
    <lineage>
        <taxon>Eukaryota</taxon>
        <taxon>Fungi</taxon>
        <taxon>Dikarya</taxon>
        <taxon>Basidiomycota</taxon>
        <taxon>Agaricomycotina</taxon>
        <taxon>Agaricomycetes</taxon>
        <taxon>Agaricomycetidae</taxon>
        <taxon>Agaricales</taxon>
        <taxon>Marasmiineae</taxon>
        <taxon>Omphalotaceae</taxon>
        <taxon>Lentinula</taxon>
    </lineage>
</organism>
<accession>A0A1Q3E618</accession>